<name>A0ACC3C6C6_PYRYE</name>
<organism evidence="1 2">
    <name type="scientific">Pyropia yezoensis</name>
    <name type="common">Susabi-nori</name>
    <name type="synonym">Porphyra yezoensis</name>
    <dbReference type="NCBI Taxonomy" id="2788"/>
    <lineage>
        <taxon>Eukaryota</taxon>
        <taxon>Rhodophyta</taxon>
        <taxon>Bangiophyceae</taxon>
        <taxon>Bangiales</taxon>
        <taxon>Bangiaceae</taxon>
        <taxon>Pyropia</taxon>
    </lineage>
</organism>
<comment type="caution">
    <text evidence="1">The sequence shown here is derived from an EMBL/GenBank/DDBJ whole genome shotgun (WGS) entry which is preliminary data.</text>
</comment>
<accession>A0ACC3C6C6</accession>
<evidence type="ECO:0000313" key="2">
    <source>
        <dbReference type="Proteomes" id="UP000798662"/>
    </source>
</evidence>
<reference evidence="1" key="1">
    <citation type="submission" date="2019-11" db="EMBL/GenBank/DDBJ databases">
        <title>Nori genome reveals adaptations in red seaweeds to the harsh intertidal environment.</title>
        <authorList>
            <person name="Wang D."/>
            <person name="Mao Y."/>
        </authorList>
    </citation>
    <scope>NUCLEOTIDE SEQUENCE</scope>
    <source>
        <tissue evidence="1">Gametophyte</tissue>
    </source>
</reference>
<dbReference type="EMBL" id="CM020619">
    <property type="protein sequence ID" value="KAK1865541.1"/>
    <property type="molecule type" value="Genomic_DNA"/>
</dbReference>
<keyword evidence="2" id="KW-1185">Reference proteome</keyword>
<proteinExistence type="predicted"/>
<gene>
    <name evidence="1" type="ORF">I4F81_008071</name>
</gene>
<evidence type="ECO:0000313" key="1">
    <source>
        <dbReference type="EMBL" id="KAK1865541.1"/>
    </source>
</evidence>
<protein>
    <submittedName>
        <fullName evidence="1">Uncharacterized protein</fullName>
    </submittedName>
</protein>
<dbReference type="Proteomes" id="UP000798662">
    <property type="component" value="Chromosome 2"/>
</dbReference>
<sequence>MGDASTRMSHAAAFEARIKARLRDLDMLSEDEDDEVATELRLTQWRLRSVAPASAARARALRAAATAPDVLAAQASRRAARRAADEAQIAYLRHAAATHKNKRMHDMGVDDLLGMDGGGSDPSAATVSAYLGEGSGHDRIAKIVASYIWKRGGEASLENIIDDVRRRVSTLAYDPGAARRAVVACMTFHKRDYSFRKTGHSNYTCGRAEGGSSGR</sequence>